<keyword evidence="5" id="KW-1185">Reference proteome</keyword>
<evidence type="ECO:0000259" key="3">
    <source>
        <dbReference type="PROSITE" id="PS50983"/>
    </source>
</evidence>
<organism evidence="4 5">
    <name type="scientific">Undibacterium seohonense</name>
    <dbReference type="NCBI Taxonomy" id="1344950"/>
    <lineage>
        <taxon>Bacteria</taxon>
        <taxon>Pseudomonadati</taxon>
        <taxon>Pseudomonadota</taxon>
        <taxon>Betaproteobacteria</taxon>
        <taxon>Burkholderiales</taxon>
        <taxon>Oxalobacteraceae</taxon>
        <taxon>Undibacterium</taxon>
    </lineage>
</organism>
<dbReference type="CDD" id="cd01144">
    <property type="entry name" value="BtuF"/>
    <property type="match status" value="1"/>
</dbReference>
<dbReference type="InterPro" id="IPR050902">
    <property type="entry name" value="ABC_Transporter_SBP"/>
</dbReference>
<dbReference type="PANTHER" id="PTHR30535:SF34">
    <property type="entry name" value="MOLYBDATE-BINDING PROTEIN MOLA"/>
    <property type="match status" value="1"/>
</dbReference>
<feature type="chain" id="PRO_5046146813" evidence="2">
    <location>
        <begin position="23"/>
        <end position="297"/>
    </location>
</feature>
<dbReference type="Gene3D" id="3.40.50.1980">
    <property type="entry name" value="Nitrogenase molybdenum iron protein domain"/>
    <property type="match status" value="2"/>
</dbReference>
<feature type="domain" description="Fe/B12 periplasmic-binding" evidence="3">
    <location>
        <begin position="44"/>
        <end position="294"/>
    </location>
</feature>
<reference evidence="4 5" key="1">
    <citation type="submission" date="2020-08" db="EMBL/GenBank/DDBJ databases">
        <title>Novel species isolated from subtropical streams in China.</title>
        <authorList>
            <person name="Lu H."/>
        </authorList>
    </citation>
    <scope>NUCLEOTIDE SEQUENCE [LARGE SCALE GENOMIC DNA]</scope>
    <source>
        <strain evidence="4 5">KACC 16656</strain>
    </source>
</reference>
<evidence type="ECO:0000256" key="2">
    <source>
        <dbReference type="SAM" id="SignalP"/>
    </source>
</evidence>
<dbReference type="Proteomes" id="UP000648257">
    <property type="component" value="Unassembled WGS sequence"/>
</dbReference>
<feature type="signal peptide" evidence="2">
    <location>
        <begin position="1"/>
        <end position="22"/>
    </location>
</feature>
<proteinExistence type="predicted"/>
<dbReference type="EMBL" id="JACOFW010000001">
    <property type="protein sequence ID" value="MBC3805840.1"/>
    <property type="molecule type" value="Genomic_DNA"/>
</dbReference>
<dbReference type="InterPro" id="IPR054828">
    <property type="entry name" value="Vit_B12_bind_prot"/>
</dbReference>
<evidence type="ECO:0000313" key="4">
    <source>
        <dbReference type="EMBL" id="MBC3805840.1"/>
    </source>
</evidence>
<protein>
    <submittedName>
        <fullName evidence="4">Cobalamin-binding protein</fullName>
    </submittedName>
</protein>
<evidence type="ECO:0000256" key="1">
    <source>
        <dbReference type="ARBA" id="ARBA00022729"/>
    </source>
</evidence>
<evidence type="ECO:0000313" key="5">
    <source>
        <dbReference type="Proteomes" id="UP000648257"/>
    </source>
</evidence>
<dbReference type="Pfam" id="PF01497">
    <property type="entry name" value="Peripla_BP_2"/>
    <property type="match status" value="1"/>
</dbReference>
<comment type="caution">
    <text evidence="4">The sequence shown here is derived from an EMBL/GenBank/DDBJ whole genome shotgun (WGS) entry which is preliminary data.</text>
</comment>
<accession>A0ABR6WZU9</accession>
<sequence>MQKFPLSCIAILLLCICSIAQAHPTIRVVDDGQRAVILEKPARRIISLAPHVTELVFAAGAGDLLVGVSEYSDFPEEAKKITSVGNIFALDLERLLALKPDLVIIWGTGNAKLLAKKLRDNKITVFESEPHNYEDIATSIEKIASLSGTENIGANTAQQFRMRLKNLARKYRLQDNEKPVGVFHQMVKSPLMTINHEHFISKMIELCGGKNVFAELKDISSTITTEALLLANPDFIFNSGKNNQTLVKDWANFPNLSAVKKKNLYSIPGDWLHRAGPRVLDATELLCKNIREARRKI</sequence>
<dbReference type="PANTHER" id="PTHR30535">
    <property type="entry name" value="VITAMIN B12-BINDING PROTEIN"/>
    <property type="match status" value="1"/>
</dbReference>
<keyword evidence="1 2" id="KW-0732">Signal</keyword>
<gene>
    <name evidence="4" type="ORF">H8K52_00595</name>
</gene>
<dbReference type="InterPro" id="IPR002491">
    <property type="entry name" value="ABC_transptr_periplasmic_BD"/>
</dbReference>
<dbReference type="NCBIfam" id="NF038402">
    <property type="entry name" value="TroA_like"/>
    <property type="match status" value="1"/>
</dbReference>
<dbReference type="SUPFAM" id="SSF53807">
    <property type="entry name" value="Helical backbone' metal receptor"/>
    <property type="match status" value="1"/>
</dbReference>
<dbReference type="PROSITE" id="PS50983">
    <property type="entry name" value="FE_B12_PBP"/>
    <property type="match status" value="1"/>
</dbReference>
<name>A0ABR6WZU9_9BURK</name>